<dbReference type="InterPro" id="IPR011047">
    <property type="entry name" value="Quinoprotein_ADH-like_sf"/>
</dbReference>
<accession>A0A565BN86</accession>
<dbReference type="Pfam" id="PF00646">
    <property type="entry name" value="F-box"/>
    <property type="match status" value="1"/>
</dbReference>
<protein>
    <submittedName>
        <fullName evidence="3">Uncharacterized protein</fullName>
    </submittedName>
</protein>
<dbReference type="SUPFAM" id="SSF50998">
    <property type="entry name" value="Quinoprotein alcohol dehydrogenase-like"/>
    <property type="match status" value="1"/>
</dbReference>
<proteinExistence type="predicted"/>
<evidence type="ECO:0000313" key="4">
    <source>
        <dbReference type="Proteomes" id="UP000489600"/>
    </source>
</evidence>
<dbReference type="Proteomes" id="UP000489600">
    <property type="component" value="Unassembled WGS sequence"/>
</dbReference>
<reference evidence="3" key="1">
    <citation type="submission" date="2019-07" db="EMBL/GenBank/DDBJ databases">
        <authorList>
            <person name="Dittberner H."/>
        </authorList>
    </citation>
    <scope>NUCLEOTIDE SEQUENCE [LARGE SCALE GENOMIC DNA]</scope>
</reference>
<evidence type="ECO:0000259" key="1">
    <source>
        <dbReference type="Pfam" id="PF00646"/>
    </source>
</evidence>
<dbReference type="AlphaFoldDB" id="A0A565BN86"/>
<evidence type="ECO:0000313" key="3">
    <source>
        <dbReference type="EMBL" id="VVB02798.1"/>
    </source>
</evidence>
<feature type="domain" description="KIB1-4 beta-propeller" evidence="2">
    <location>
        <begin position="81"/>
        <end position="308"/>
    </location>
</feature>
<dbReference type="PANTHER" id="PTHR47123:SF25">
    <property type="entry name" value="F-BOX PROTEIN"/>
    <property type="match status" value="1"/>
</dbReference>
<dbReference type="PANTHER" id="PTHR47123">
    <property type="entry name" value="F-BOX PROTEIN SKIP23"/>
    <property type="match status" value="1"/>
</dbReference>
<comment type="caution">
    <text evidence="3">The sequence shown here is derived from an EMBL/GenBank/DDBJ whole genome shotgun (WGS) entry which is preliminary data.</text>
</comment>
<organism evidence="3 4">
    <name type="scientific">Arabis nemorensis</name>
    <dbReference type="NCBI Taxonomy" id="586526"/>
    <lineage>
        <taxon>Eukaryota</taxon>
        <taxon>Viridiplantae</taxon>
        <taxon>Streptophyta</taxon>
        <taxon>Embryophyta</taxon>
        <taxon>Tracheophyta</taxon>
        <taxon>Spermatophyta</taxon>
        <taxon>Magnoliopsida</taxon>
        <taxon>eudicotyledons</taxon>
        <taxon>Gunneridae</taxon>
        <taxon>Pentapetalae</taxon>
        <taxon>rosids</taxon>
        <taxon>malvids</taxon>
        <taxon>Brassicales</taxon>
        <taxon>Brassicaceae</taxon>
        <taxon>Arabideae</taxon>
        <taxon>Arabis</taxon>
    </lineage>
</organism>
<name>A0A565BN86_9BRAS</name>
<dbReference type="InterPro" id="IPR001810">
    <property type="entry name" value="F-box_dom"/>
</dbReference>
<gene>
    <name evidence="3" type="ORF">ANE_LOCUS13242</name>
</gene>
<dbReference type="Pfam" id="PF03478">
    <property type="entry name" value="Beta-prop_KIB1-4"/>
    <property type="match status" value="1"/>
</dbReference>
<dbReference type="OrthoDB" id="638130at2759"/>
<keyword evidence="4" id="KW-1185">Reference proteome</keyword>
<evidence type="ECO:0000259" key="2">
    <source>
        <dbReference type="Pfam" id="PF03478"/>
    </source>
</evidence>
<dbReference type="InterPro" id="IPR005174">
    <property type="entry name" value="KIB1-4_b-propeller"/>
</dbReference>
<dbReference type="InterPro" id="IPR051304">
    <property type="entry name" value="SCF_F-box_domain"/>
</dbReference>
<feature type="domain" description="F-box" evidence="1">
    <location>
        <begin position="7"/>
        <end position="46"/>
    </location>
</feature>
<dbReference type="EMBL" id="CABITT030000004">
    <property type="protein sequence ID" value="VVB02798.1"/>
    <property type="molecule type" value="Genomic_DNA"/>
</dbReference>
<sequence length="350" mass="40302">MGKSVRWSDLPKELVDSIANRSANIYLLRIRSICKPWRSAVVTKKRFLNRFKRSLVGPSNRKKKSDVLPNTFFRVTQASSTSSYPNKGWLIKTRQISESSKISLLSPLSKELITPSDKTLDLLKFVITEIRQSYNVQFLNKQTKNLRDSSRVVLADNHVYVVDTNKQFWCCKRVEGSSIWRRVENKYVGEFSDVILHRGQVYALDLKGLIWRINNNSLSDLNISQYGPSTPVKYRKINDCKDKRLVEHCGDLCVVYKMDKELAKWVEVSSLEDKALIVATDSCFTVLASAYYGCLENAIYFDEDGYKFRKGVQGEGAKVWKLNDLSIINMNNSPYHSCFQMFSSPFLCKY</sequence>